<feature type="compositionally biased region" description="Polar residues" evidence="1">
    <location>
        <begin position="212"/>
        <end position="226"/>
    </location>
</feature>
<protein>
    <submittedName>
        <fullName evidence="2">Uncharacterized protein</fullName>
    </submittedName>
</protein>
<reference evidence="2 3" key="1">
    <citation type="submission" date="2017-02" db="EMBL/GenBank/DDBJ databases">
        <title>Genomes of Trichoderma spp. with biocontrol activity.</title>
        <authorList>
            <person name="Gardiner D."/>
            <person name="Kazan K."/>
            <person name="Vos C."/>
            <person name="Harvey P."/>
        </authorList>
    </citation>
    <scope>NUCLEOTIDE SEQUENCE [LARGE SCALE GENOMIC DNA]</scope>
    <source>
        <strain evidence="2 3">A5MH</strain>
    </source>
</reference>
<feature type="region of interest" description="Disordered" evidence="1">
    <location>
        <begin position="289"/>
        <end position="314"/>
    </location>
</feature>
<dbReference type="AlphaFoldDB" id="A0A2K0TRH1"/>
<dbReference type="Proteomes" id="UP000236546">
    <property type="component" value="Unassembled WGS sequence"/>
</dbReference>
<organism evidence="2 3">
    <name type="scientific">Trichoderma gamsii</name>
    <dbReference type="NCBI Taxonomy" id="398673"/>
    <lineage>
        <taxon>Eukaryota</taxon>
        <taxon>Fungi</taxon>
        <taxon>Dikarya</taxon>
        <taxon>Ascomycota</taxon>
        <taxon>Pezizomycotina</taxon>
        <taxon>Sordariomycetes</taxon>
        <taxon>Hypocreomycetidae</taxon>
        <taxon>Hypocreales</taxon>
        <taxon>Hypocreaceae</taxon>
        <taxon>Trichoderma</taxon>
    </lineage>
</organism>
<proteinExistence type="predicted"/>
<evidence type="ECO:0000256" key="1">
    <source>
        <dbReference type="SAM" id="MobiDB-lite"/>
    </source>
</evidence>
<feature type="region of interest" description="Disordered" evidence="1">
    <location>
        <begin position="187"/>
        <end position="266"/>
    </location>
</feature>
<dbReference type="EMBL" id="MTYH01000010">
    <property type="protein sequence ID" value="PNP48128.1"/>
    <property type="molecule type" value="Genomic_DNA"/>
</dbReference>
<dbReference type="OrthoDB" id="4928184at2759"/>
<evidence type="ECO:0000313" key="3">
    <source>
        <dbReference type="Proteomes" id="UP000236546"/>
    </source>
</evidence>
<feature type="compositionally biased region" description="Basic residues" evidence="1">
    <location>
        <begin position="235"/>
        <end position="244"/>
    </location>
</feature>
<name>A0A2K0TRH1_9HYPO</name>
<sequence length="341" mass="38619">MSQSPLPAKLNLPGTRSYPPCIFNTQAEKNLYKRLRDVYEEHCDTWDAEAHDAWPVIVEHASLAPSTIGKITNHYITRHMQNNGVTWAHVVALRIMYEKQLYKSRKLMGLIRGKYPNASFETFAYSEDYTLSFKSEMAREAQEQATSKTPAVGNSVQRLQGDEGLQLNRTPANNHHREMSKGAVEFLSDGNSSEDEPIMWNSSKRTKPPPAQSTTRQKRAVTTNARNEGGAEPHRHTKKPRHAARGFTNVPSPSGEVKERTSEEQETSIDVFENFMNALKENTKATNDNIRATEKNRKATEENTKATEEHTKATEEYTKVIKEMRARSKAASKKVTKDQNV</sequence>
<comment type="caution">
    <text evidence="2">The sequence shown here is derived from an EMBL/GenBank/DDBJ whole genome shotgun (WGS) entry which is preliminary data.</text>
</comment>
<feature type="compositionally biased region" description="Basic and acidic residues" evidence="1">
    <location>
        <begin position="291"/>
        <end position="314"/>
    </location>
</feature>
<accession>A0A2K0TRH1</accession>
<gene>
    <name evidence="2" type="ORF">TGAMA5MH_00785</name>
</gene>
<evidence type="ECO:0000313" key="2">
    <source>
        <dbReference type="EMBL" id="PNP48128.1"/>
    </source>
</evidence>